<accession>A0A345YF94</accession>
<feature type="region of interest" description="Disordered" evidence="1">
    <location>
        <begin position="1"/>
        <end position="60"/>
    </location>
</feature>
<dbReference type="EMBL" id="CP031357">
    <property type="protein sequence ID" value="AXK42596.1"/>
    <property type="molecule type" value="Genomic_DNA"/>
</dbReference>
<dbReference type="Proteomes" id="UP000254508">
    <property type="component" value="Chromosome"/>
</dbReference>
<keyword evidence="3" id="KW-1185">Reference proteome</keyword>
<dbReference type="AlphaFoldDB" id="A0A345YF94"/>
<feature type="compositionally biased region" description="Acidic residues" evidence="1">
    <location>
        <begin position="1"/>
        <end position="11"/>
    </location>
</feature>
<organism evidence="2 3">
    <name type="scientific">Erythrobacter aureus</name>
    <dbReference type="NCBI Taxonomy" id="2182384"/>
    <lineage>
        <taxon>Bacteria</taxon>
        <taxon>Pseudomonadati</taxon>
        <taxon>Pseudomonadota</taxon>
        <taxon>Alphaproteobacteria</taxon>
        <taxon>Sphingomonadales</taxon>
        <taxon>Erythrobacteraceae</taxon>
        <taxon>Erythrobacter/Porphyrobacter group</taxon>
        <taxon>Erythrobacter</taxon>
    </lineage>
</organism>
<gene>
    <name evidence="2" type="ORF">DVR09_09870</name>
</gene>
<feature type="compositionally biased region" description="Basic and acidic residues" evidence="1">
    <location>
        <begin position="18"/>
        <end position="30"/>
    </location>
</feature>
<proteinExistence type="predicted"/>
<evidence type="ECO:0000313" key="2">
    <source>
        <dbReference type="EMBL" id="AXK42596.1"/>
    </source>
</evidence>
<dbReference type="OrthoDB" id="7410422at2"/>
<evidence type="ECO:0000256" key="1">
    <source>
        <dbReference type="SAM" id="MobiDB-lite"/>
    </source>
</evidence>
<protein>
    <submittedName>
        <fullName evidence="2">Uncharacterized protein</fullName>
    </submittedName>
</protein>
<sequence>MEYEIDDDPQDSDCISEGQRDGGLIEDHIALRNQSSVQPRDYPSADREDQSVGRAPPRGE</sequence>
<dbReference type="RefSeq" id="WP_115416777.1">
    <property type="nucleotide sequence ID" value="NZ_CP031357.1"/>
</dbReference>
<evidence type="ECO:0000313" key="3">
    <source>
        <dbReference type="Proteomes" id="UP000254508"/>
    </source>
</evidence>
<dbReference type="KEGG" id="err:DVR09_09870"/>
<feature type="compositionally biased region" description="Basic and acidic residues" evidence="1">
    <location>
        <begin position="43"/>
        <end position="60"/>
    </location>
</feature>
<reference evidence="3" key="1">
    <citation type="submission" date="2018-07" db="EMBL/GenBank/DDBJ databases">
        <title>Genome sequence of Erythrobacter strain YH-07, an antagonistic bacterium isolated from Yellow Sea.</title>
        <authorList>
            <person name="Tang T."/>
            <person name="Liu Q."/>
            <person name="Sun X."/>
        </authorList>
    </citation>
    <scope>NUCLEOTIDE SEQUENCE [LARGE SCALE GENOMIC DNA]</scope>
    <source>
        <strain evidence="3">YH-07</strain>
    </source>
</reference>
<name>A0A345YF94_9SPHN</name>